<organism evidence="1 2">
    <name type="scientific">Kingdonia uniflora</name>
    <dbReference type="NCBI Taxonomy" id="39325"/>
    <lineage>
        <taxon>Eukaryota</taxon>
        <taxon>Viridiplantae</taxon>
        <taxon>Streptophyta</taxon>
        <taxon>Embryophyta</taxon>
        <taxon>Tracheophyta</taxon>
        <taxon>Spermatophyta</taxon>
        <taxon>Magnoliopsida</taxon>
        <taxon>Ranunculales</taxon>
        <taxon>Circaeasteraceae</taxon>
        <taxon>Kingdonia</taxon>
    </lineage>
</organism>
<evidence type="ECO:0000313" key="1">
    <source>
        <dbReference type="EMBL" id="KAF6157215.1"/>
    </source>
</evidence>
<evidence type="ECO:0000313" key="2">
    <source>
        <dbReference type="Proteomes" id="UP000541444"/>
    </source>
</evidence>
<dbReference type="EMBL" id="JACGCM010001281">
    <property type="protein sequence ID" value="KAF6157215.1"/>
    <property type="molecule type" value="Genomic_DNA"/>
</dbReference>
<dbReference type="Proteomes" id="UP000541444">
    <property type="component" value="Unassembled WGS sequence"/>
</dbReference>
<dbReference type="AlphaFoldDB" id="A0A7J7MQM4"/>
<name>A0A7J7MQM4_9MAGN</name>
<accession>A0A7J7MQM4</accession>
<protein>
    <submittedName>
        <fullName evidence="1">Uncharacterized protein</fullName>
    </submittedName>
</protein>
<sequence>MVFVLMTARWLWDIGMNSKSTFHPMHQGEKLKPYISSHHELPCMFLRSIYALILSTSYY</sequence>
<keyword evidence="2" id="KW-1185">Reference proteome</keyword>
<comment type="caution">
    <text evidence="1">The sequence shown here is derived from an EMBL/GenBank/DDBJ whole genome shotgun (WGS) entry which is preliminary data.</text>
</comment>
<gene>
    <name evidence="1" type="ORF">GIB67_041676</name>
</gene>
<proteinExistence type="predicted"/>
<reference evidence="1 2" key="1">
    <citation type="journal article" date="2020" name="IScience">
        <title>Genome Sequencing of the Endangered Kingdonia uniflora (Circaeasteraceae, Ranunculales) Reveals Potential Mechanisms of Evolutionary Specialization.</title>
        <authorList>
            <person name="Sun Y."/>
            <person name="Deng T."/>
            <person name="Zhang A."/>
            <person name="Moore M.J."/>
            <person name="Landis J.B."/>
            <person name="Lin N."/>
            <person name="Zhang H."/>
            <person name="Zhang X."/>
            <person name="Huang J."/>
            <person name="Zhang X."/>
            <person name="Sun H."/>
            <person name="Wang H."/>
        </authorList>
    </citation>
    <scope>NUCLEOTIDE SEQUENCE [LARGE SCALE GENOMIC DNA]</scope>
    <source>
        <strain evidence="1">TB1705</strain>
        <tissue evidence="1">Leaf</tissue>
    </source>
</reference>